<protein>
    <submittedName>
        <fullName evidence="1">Uncharacterized protein</fullName>
    </submittedName>
</protein>
<dbReference type="AlphaFoldDB" id="A0A0C1TLT9"/>
<accession>A0A0C1TLT9</accession>
<organism evidence="1 2">
    <name type="scientific">Geobacter soli</name>
    <dbReference type="NCBI Taxonomy" id="1510391"/>
    <lineage>
        <taxon>Bacteria</taxon>
        <taxon>Pseudomonadati</taxon>
        <taxon>Thermodesulfobacteriota</taxon>
        <taxon>Desulfuromonadia</taxon>
        <taxon>Geobacterales</taxon>
        <taxon>Geobacteraceae</taxon>
        <taxon>Geobacter</taxon>
    </lineage>
</organism>
<dbReference type="RefSeq" id="WP_039643935.1">
    <property type="nucleotide sequence ID" value="NZ_JXBL01000001.1"/>
</dbReference>
<dbReference type="EMBL" id="JXBL01000001">
    <property type="protein sequence ID" value="KIE41884.1"/>
    <property type="molecule type" value="Genomic_DNA"/>
</dbReference>
<gene>
    <name evidence="1" type="ORF">SE37_04195</name>
</gene>
<keyword evidence="2" id="KW-1185">Reference proteome</keyword>
<evidence type="ECO:0000313" key="2">
    <source>
        <dbReference type="Proteomes" id="UP000031433"/>
    </source>
</evidence>
<sequence length="81" mass="8293">MSDTLWAGLISDQDAADRVPPGGASIPSPLAGMSYEGMAADGQFMPSAGSGGFLLSEIWAPIDEAVVKKHVVLGSDSGSWQ</sequence>
<proteinExistence type="predicted"/>
<dbReference type="Proteomes" id="UP000031433">
    <property type="component" value="Unassembled WGS sequence"/>
</dbReference>
<comment type="caution">
    <text evidence="1">The sequence shown here is derived from an EMBL/GenBank/DDBJ whole genome shotgun (WGS) entry which is preliminary data.</text>
</comment>
<evidence type="ECO:0000313" key="1">
    <source>
        <dbReference type="EMBL" id="KIE41884.1"/>
    </source>
</evidence>
<reference evidence="1 2" key="1">
    <citation type="submission" date="2015-01" db="EMBL/GenBank/DDBJ databases">
        <title>Genome sequence of the anaerobic bacterium Geobacter soli GSS01, a dissimilatory Fe(III) reducer from soil.</title>
        <authorList>
            <person name="Yang G."/>
            <person name="Zhou S."/>
        </authorList>
    </citation>
    <scope>NUCLEOTIDE SEQUENCE [LARGE SCALE GENOMIC DNA]</scope>
    <source>
        <strain evidence="1 2">GSS01</strain>
    </source>
</reference>
<name>A0A0C1TLT9_9BACT</name>